<dbReference type="SUPFAM" id="SSF53649">
    <property type="entry name" value="Alkaline phosphatase-like"/>
    <property type="match status" value="1"/>
</dbReference>
<feature type="compositionally biased region" description="Low complexity" evidence="1">
    <location>
        <begin position="30"/>
        <end position="55"/>
    </location>
</feature>
<keyword evidence="4" id="KW-1185">Reference proteome</keyword>
<dbReference type="Pfam" id="PF01663">
    <property type="entry name" value="Phosphodiest"/>
    <property type="match status" value="1"/>
</dbReference>
<dbReference type="Gene3D" id="3.40.720.10">
    <property type="entry name" value="Alkaline Phosphatase, subunit A"/>
    <property type="match status" value="2"/>
</dbReference>
<feature type="region of interest" description="Disordered" evidence="1">
    <location>
        <begin position="30"/>
        <end position="103"/>
    </location>
</feature>
<proteinExistence type="predicted"/>
<protein>
    <submittedName>
        <fullName evidence="3">Alkaline phosphatase family protein</fullName>
    </submittedName>
</protein>
<dbReference type="PANTHER" id="PTHR10151">
    <property type="entry name" value="ECTONUCLEOTIDE PYROPHOSPHATASE/PHOSPHODIESTERASE"/>
    <property type="match status" value="1"/>
</dbReference>
<dbReference type="PANTHER" id="PTHR10151:SF120">
    <property type="entry name" value="BIS(5'-ADENOSYL)-TRIPHOSPHATASE"/>
    <property type="match status" value="1"/>
</dbReference>
<reference evidence="3 4" key="1">
    <citation type="journal article" date="2022" name="BMC Genomics">
        <title>Comparative genome analysis of mycobacteria focusing on tRNA and non-coding RNA.</title>
        <authorList>
            <person name="Behra P.R.K."/>
            <person name="Pettersson B.M.F."/>
            <person name="Ramesh M."/>
            <person name="Das S."/>
            <person name="Dasgupta S."/>
            <person name="Kirsebom L.A."/>
        </authorList>
    </citation>
    <scope>NUCLEOTIDE SEQUENCE [LARGE SCALE GENOMIC DNA]</scope>
    <source>
        <strain evidence="3 4">DSM 44078</strain>
    </source>
</reference>
<feature type="signal peptide" evidence="2">
    <location>
        <begin position="1"/>
        <end position="25"/>
    </location>
</feature>
<comment type="caution">
    <text evidence="3">The sequence shown here is derived from an EMBL/GenBank/DDBJ whole genome shotgun (WGS) entry which is preliminary data.</text>
</comment>
<sequence length="597" mass="61015">MTTVKQVCLGVAVAGVMAGAGAALATAEASAAPSDGGSGSRSSADGAASAASSAPKVTRGAKAVGETAPRTTGQPAAAAVSDTTVTTKTIRSTPRRAGAAEATVAPSIVGGTDTAQPVLKSVATTSASATIKATFDLVTPAPVTPAPAPLPVVPAAPTTSIGVSSSASWSARNRSVQAAVIAATRVVDPTKQHVLLIGVDGTNLSRILADPANQNFFALMGDGTTAAASIVGHTTISNPSWTSILTGVWDTKSGVVNNIFTPGTYNSWPTVFNQLEGFNPDIETKAIADWNVITDIAGAGSLPADQIVYIPQISGDTDWSQTDAAVTAETIKSLQGGVGYENVPNFMFTYLVQVDENGHMYGGASPQYAAAIERTDTNIGDIMAAVKARELATGEEWTVIVVTDHGHQPQQGFGHGFQSPDETSTFVIARGSDFDAGQINTKYRIVDVTPTIVTLFGSTPTADADGVSLTSLGQSQVNPVNLHQALNDIIQMNGYPDIPTDVALSVRTIFGAIPYYINGAVVAVTDQLQAVADQGIPVVSALAGIVLIPVQFIGNTLVAITQALAEVVGRLTGAGVIPPSTSTTQQFDLPRQAAVLV</sequence>
<dbReference type="Proteomes" id="UP001526201">
    <property type="component" value="Unassembled WGS sequence"/>
</dbReference>
<evidence type="ECO:0000313" key="3">
    <source>
        <dbReference type="EMBL" id="MCV7226031.1"/>
    </source>
</evidence>
<keyword evidence="2" id="KW-0732">Signal</keyword>
<name>A0ABT3C9E4_9MYCO</name>
<dbReference type="InterPro" id="IPR017850">
    <property type="entry name" value="Alkaline_phosphatase_core_sf"/>
</dbReference>
<dbReference type="RefSeq" id="WP_264066862.1">
    <property type="nucleotide sequence ID" value="NZ_JACKTY010000020.1"/>
</dbReference>
<evidence type="ECO:0000256" key="2">
    <source>
        <dbReference type="SAM" id="SignalP"/>
    </source>
</evidence>
<feature type="chain" id="PRO_5046507028" evidence="2">
    <location>
        <begin position="26"/>
        <end position="597"/>
    </location>
</feature>
<dbReference type="InterPro" id="IPR002591">
    <property type="entry name" value="Phosphodiest/P_Trfase"/>
</dbReference>
<evidence type="ECO:0000256" key="1">
    <source>
        <dbReference type="SAM" id="MobiDB-lite"/>
    </source>
</evidence>
<accession>A0ABT3C9E4</accession>
<dbReference type="EMBL" id="JACKTY010000020">
    <property type="protein sequence ID" value="MCV7226031.1"/>
    <property type="molecule type" value="Genomic_DNA"/>
</dbReference>
<gene>
    <name evidence="3" type="ORF">H7J73_08290</name>
</gene>
<organism evidence="3 4">
    <name type="scientific">Mycolicibacterium komossense</name>
    <dbReference type="NCBI Taxonomy" id="1779"/>
    <lineage>
        <taxon>Bacteria</taxon>
        <taxon>Bacillati</taxon>
        <taxon>Actinomycetota</taxon>
        <taxon>Actinomycetes</taxon>
        <taxon>Mycobacteriales</taxon>
        <taxon>Mycobacteriaceae</taxon>
        <taxon>Mycolicibacterium</taxon>
    </lineage>
</organism>
<feature type="compositionally biased region" description="Low complexity" evidence="1">
    <location>
        <begin position="75"/>
        <end position="92"/>
    </location>
</feature>
<evidence type="ECO:0000313" key="4">
    <source>
        <dbReference type="Proteomes" id="UP001526201"/>
    </source>
</evidence>